<evidence type="ECO:0000256" key="4">
    <source>
        <dbReference type="ARBA" id="ARBA00022676"/>
    </source>
</evidence>
<feature type="transmembrane region" description="Helical" evidence="10">
    <location>
        <begin position="128"/>
        <end position="146"/>
    </location>
</feature>
<organism evidence="13 14">
    <name type="scientific">Aurantimicrobium photophilum</name>
    <dbReference type="NCBI Taxonomy" id="1987356"/>
    <lineage>
        <taxon>Bacteria</taxon>
        <taxon>Bacillati</taxon>
        <taxon>Actinomycetota</taxon>
        <taxon>Actinomycetes</taxon>
        <taxon>Micrococcales</taxon>
        <taxon>Microbacteriaceae</taxon>
        <taxon>Aurantimicrobium</taxon>
    </lineage>
</organism>
<gene>
    <name evidence="13" type="ORF">AURMO_01367</name>
</gene>
<evidence type="ECO:0000256" key="5">
    <source>
        <dbReference type="ARBA" id="ARBA00022679"/>
    </source>
</evidence>
<name>A0A2Z3RZ37_9MICO</name>
<evidence type="ECO:0000256" key="3">
    <source>
        <dbReference type="ARBA" id="ARBA00007222"/>
    </source>
</evidence>
<feature type="transmembrane region" description="Helical" evidence="10">
    <location>
        <begin position="464"/>
        <end position="485"/>
    </location>
</feature>
<dbReference type="EC" id="2.4.1.-" evidence="10"/>
<dbReference type="RefSeq" id="WP_110234290.1">
    <property type="nucleotide sequence ID" value="NZ_CP023994.1"/>
</dbReference>
<dbReference type="GO" id="GO:0012505">
    <property type="term" value="C:endomembrane system"/>
    <property type="evidence" value="ECO:0007669"/>
    <property type="project" value="UniProtKB-SubCell"/>
</dbReference>
<evidence type="ECO:0000313" key="14">
    <source>
        <dbReference type="Proteomes" id="UP000246894"/>
    </source>
</evidence>
<feature type="transmembrane region" description="Helical" evidence="10">
    <location>
        <begin position="264"/>
        <end position="286"/>
    </location>
</feature>
<dbReference type="UniPathway" id="UPA00378"/>
<dbReference type="KEGG" id="aum:AURMO_01367"/>
<keyword evidence="6 10" id="KW-0812">Transmembrane</keyword>
<evidence type="ECO:0000259" key="12">
    <source>
        <dbReference type="Pfam" id="PF16192"/>
    </source>
</evidence>
<keyword evidence="14" id="KW-1185">Reference proteome</keyword>
<keyword evidence="7 10" id="KW-1133">Transmembrane helix</keyword>
<comment type="function">
    <text evidence="10">Protein O-mannosyltransferase that catalyzes the transfer of a single mannose residue from a polyprenol phospho-mannosyl lipidic donor to the hydroxyl group of selected serine and threonine residues in acceptor proteins.</text>
</comment>
<dbReference type="OrthoDB" id="9776737at2"/>
<feature type="domain" description="ArnT-like N-terminal" evidence="11">
    <location>
        <begin position="13"/>
        <end position="169"/>
    </location>
</feature>
<feature type="transmembrane region" description="Helical" evidence="10">
    <location>
        <begin position="382"/>
        <end position="399"/>
    </location>
</feature>
<evidence type="ECO:0000256" key="9">
    <source>
        <dbReference type="ARBA" id="ARBA00093617"/>
    </source>
</evidence>
<feature type="transmembrane region" description="Helical" evidence="10">
    <location>
        <begin position="406"/>
        <end position="423"/>
    </location>
</feature>
<keyword evidence="4 10" id="KW-0328">Glycosyltransferase</keyword>
<evidence type="ECO:0000256" key="6">
    <source>
        <dbReference type="ARBA" id="ARBA00022692"/>
    </source>
</evidence>
<comment type="similarity">
    <text evidence="3 10">Belongs to the glycosyltransferase 39 family.</text>
</comment>
<dbReference type="GO" id="GO:0005886">
    <property type="term" value="C:plasma membrane"/>
    <property type="evidence" value="ECO:0007669"/>
    <property type="project" value="UniProtKB-SubCell"/>
</dbReference>
<sequence length="505" mass="56644">MKRALAWGAPAAVLLLAAVLRLWNLGNPHSLVFDETFYVKDAWSLWNNGYESTWGDDPDKKFNAGITDGFTTDPSYVVHPQLGKWLIGAGMALFGADNSFGWRCGVAIAGILIVLLVMLIAQKLFRSTLLTVVAGGLMAIDGHAITLSRVSLLDNFVTLFTLAGFGLVLLDREQNLPRLMAWMRRRRAQLGDDAVGPTWGPTLWNRPYLILAGVAFGLACGVKWSGMYFLAAFALYVVVMDGLDRRRVGLPFWFSAAVLKQAPATFLLMVPIAVVTYISSWAGWILTSGGYYRDLVTAESGLRWSGPLSWVPDWAQSLWAYHVSAYQFHVGLVTPHSYQANPLTWLIMWRPTSMFYEGVNKGDAGCTFDSCASAITAIANPLIWWGGTAALAYLAYRLVRYREWKVGFILMGIVAGYVPWLMYLNRTVFQFYGIVYEPYMILAITFVVGLILATKDEYKRSTGIAILTVFGILTVLLSIFFYPLWSGMQIPYWYWHLHMWMPSWI</sequence>
<dbReference type="Proteomes" id="UP000246894">
    <property type="component" value="Chromosome"/>
</dbReference>
<evidence type="ECO:0000256" key="7">
    <source>
        <dbReference type="ARBA" id="ARBA00022989"/>
    </source>
</evidence>
<dbReference type="InterPro" id="IPR003342">
    <property type="entry name" value="ArnT-like_N"/>
</dbReference>
<comment type="subcellular location">
    <subcellularLocation>
        <location evidence="10">Cell membrane</location>
    </subcellularLocation>
    <subcellularLocation>
        <location evidence="1">Endomembrane system</location>
        <topology evidence="1">Multi-pass membrane protein</topology>
    </subcellularLocation>
</comment>
<reference evidence="13 14" key="1">
    <citation type="submission" date="2017-10" db="EMBL/GenBank/DDBJ databases">
        <title>Genome of an Actinobacterium that displays light-enhanced growth.</title>
        <authorList>
            <person name="Maresca J.A."/>
            <person name="Hempel P."/>
            <person name="Shevchenko O."/>
            <person name="Miller K.J."/>
            <person name="Hahn M.W."/>
        </authorList>
    </citation>
    <scope>NUCLEOTIDE SEQUENCE [LARGE SCALE GENOMIC DNA]</scope>
    <source>
        <strain evidence="13 14">MWH-Mo1</strain>
    </source>
</reference>
<feature type="domain" description="Protein O-mannosyl-transferase C-terminal four TM" evidence="12">
    <location>
        <begin position="316"/>
        <end position="504"/>
    </location>
</feature>
<dbReference type="AlphaFoldDB" id="A0A2Z3RZ37"/>
<dbReference type="PANTHER" id="PTHR10050:SF46">
    <property type="entry name" value="PROTEIN O-MANNOSYL-TRANSFERASE 2"/>
    <property type="match status" value="1"/>
</dbReference>
<keyword evidence="8 10" id="KW-0472">Membrane</keyword>
<keyword evidence="10" id="KW-1003">Cell membrane</keyword>
<dbReference type="Pfam" id="PF16192">
    <property type="entry name" value="PMT_4TMC"/>
    <property type="match status" value="1"/>
</dbReference>
<keyword evidence="5 10" id="KW-0808">Transferase</keyword>
<feature type="transmembrane region" description="Helical" evidence="10">
    <location>
        <begin position="203"/>
        <end position="219"/>
    </location>
</feature>
<comment type="pathway">
    <text evidence="2 10">Protein modification; protein glycosylation.</text>
</comment>
<dbReference type="InterPro" id="IPR032421">
    <property type="entry name" value="PMT_4TMC"/>
</dbReference>
<evidence type="ECO:0000256" key="10">
    <source>
        <dbReference type="RuleBase" id="RU367007"/>
    </source>
</evidence>
<dbReference type="EMBL" id="CP023994">
    <property type="protein sequence ID" value="AWR21957.1"/>
    <property type="molecule type" value="Genomic_DNA"/>
</dbReference>
<feature type="transmembrane region" description="Helical" evidence="10">
    <location>
        <begin position="100"/>
        <end position="121"/>
    </location>
</feature>
<proteinExistence type="inferred from homology"/>
<protein>
    <recommendedName>
        <fullName evidence="9 10">Polyprenol-phosphate-mannose--protein mannosyltransferase</fullName>
        <ecNumber evidence="10">2.4.1.-</ecNumber>
    </recommendedName>
</protein>
<evidence type="ECO:0000256" key="1">
    <source>
        <dbReference type="ARBA" id="ARBA00004127"/>
    </source>
</evidence>
<feature type="transmembrane region" description="Helical" evidence="10">
    <location>
        <begin position="429"/>
        <end position="452"/>
    </location>
</feature>
<dbReference type="InterPro" id="IPR027005">
    <property type="entry name" value="PMT-like"/>
</dbReference>
<dbReference type="PANTHER" id="PTHR10050">
    <property type="entry name" value="DOLICHYL-PHOSPHATE-MANNOSE--PROTEIN MANNOSYLTRANSFERASE"/>
    <property type="match status" value="1"/>
</dbReference>
<evidence type="ECO:0000259" key="11">
    <source>
        <dbReference type="Pfam" id="PF02366"/>
    </source>
</evidence>
<dbReference type="Pfam" id="PF02366">
    <property type="entry name" value="PMT"/>
    <property type="match status" value="1"/>
</dbReference>
<evidence type="ECO:0000256" key="8">
    <source>
        <dbReference type="ARBA" id="ARBA00023136"/>
    </source>
</evidence>
<dbReference type="GO" id="GO:0004169">
    <property type="term" value="F:dolichyl-phosphate-mannose-protein mannosyltransferase activity"/>
    <property type="evidence" value="ECO:0007669"/>
    <property type="project" value="UniProtKB-UniRule"/>
</dbReference>
<accession>A0A2Z3RZ37</accession>
<evidence type="ECO:0000313" key="13">
    <source>
        <dbReference type="EMBL" id="AWR21957.1"/>
    </source>
</evidence>
<evidence type="ECO:0000256" key="2">
    <source>
        <dbReference type="ARBA" id="ARBA00004922"/>
    </source>
</evidence>